<dbReference type="InterPro" id="IPR036188">
    <property type="entry name" value="FAD/NAD-bd_sf"/>
</dbReference>
<gene>
    <name evidence="3" type="ORF">SAMN04490248_10780</name>
</gene>
<proteinExistence type="predicted"/>
<dbReference type="OrthoDB" id="7818064at2"/>
<dbReference type="STRING" id="569882.SAMN04490248_10780"/>
<dbReference type="RefSeq" id="WP_093117293.1">
    <property type="nucleotide sequence ID" value="NZ_FODS01000007.1"/>
</dbReference>
<keyword evidence="4" id="KW-1185">Reference proteome</keyword>
<dbReference type="SUPFAM" id="SSF54373">
    <property type="entry name" value="FAD-linked reductases, C-terminal domain"/>
    <property type="match status" value="1"/>
</dbReference>
<dbReference type="Gene3D" id="3.30.9.10">
    <property type="entry name" value="D-Amino Acid Oxidase, subunit A, domain 2"/>
    <property type="match status" value="2"/>
</dbReference>
<dbReference type="SUPFAM" id="SSF51971">
    <property type="entry name" value="Nucleotide-binding domain"/>
    <property type="match status" value="1"/>
</dbReference>
<reference evidence="3 4" key="1">
    <citation type="submission" date="2016-10" db="EMBL/GenBank/DDBJ databases">
        <authorList>
            <person name="de Groot N.N."/>
        </authorList>
    </citation>
    <scope>NUCLEOTIDE SEQUENCE [LARGE SCALE GENOMIC DNA]</scope>
    <source>
        <strain evidence="3 4">DSM 27842</strain>
    </source>
</reference>
<keyword evidence="1" id="KW-0560">Oxidoreductase</keyword>
<dbReference type="GO" id="GO:0005737">
    <property type="term" value="C:cytoplasm"/>
    <property type="evidence" value="ECO:0007669"/>
    <property type="project" value="TreeGrafter"/>
</dbReference>
<evidence type="ECO:0000256" key="1">
    <source>
        <dbReference type="ARBA" id="ARBA00023002"/>
    </source>
</evidence>
<evidence type="ECO:0000313" key="4">
    <source>
        <dbReference type="Proteomes" id="UP000198893"/>
    </source>
</evidence>
<dbReference type="GO" id="GO:0016491">
    <property type="term" value="F:oxidoreductase activity"/>
    <property type="evidence" value="ECO:0007669"/>
    <property type="project" value="UniProtKB-KW"/>
</dbReference>
<evidence type="ECO:0000313" key="3">
    <source>
        <dbReference type="EMBL" id="SEO58633.1"/>
    </source>
</evidence>
<feature type="domain" description="FAD dependent oxidoreductase" evidence="2">
    <location>
        <begin position="3"/>
        <end position="324"/>
    </location>
</feature>
<organism evidence="3 4">
    <name type="scientific">Salinihabitans flavidus</name>
    <dbReference type="NCBI Taxonomy" id="569882"/>
    <lineage>
        <taxon>Bacteria</taxon>
        <taxon>Pseudomonadati</taxon>
        <taxon>Pseudomonadota</taxon>
        <taxon>Alphaproteobacteria</taxon>
        <taxon>Rhodobacterales</taxon>
        <taxon>Roseobacteraceae</taxon>
        <taxon>Salinihabitans</taxon>
    </lineage>
</organism>
<dbReference type="PANTHER" id="PTHR13847">
    <property type="entry name" value="SARCOSINE DEHYDROGENASE-RELATED"/>
    <property type="match status" value="1"/>
</dbReference>
<accession>A0A1H8QY47</accession>
<protein>
    <submittedName>
        <fullName evidence="3">Glycine/D-amino acid oxidase</fullName>
    </submittedName>
</protein>
<dbReference type="AlphaFoldDB" id="A0A1H8QY47"/>
<dbReference type="Gene3D" id="3.50.50.60">
    <property type="entry name" value="FAD/NAD(P)-binding domain"/>
    <property type="match status" value="2"/>
</dbReference>
<name>A0A1H8QY47_9RHOB</name>
<dbReference type="InterPro" id="IPR006076">
    <property type="entry name" value="FAD-dep_OxRdtase"/>
</dbReference>
<dbReference type="Pfam" id="PF01266">
    <property type="entry name" value="DAO"/>
    <property type="match status" value="1"/>
</dbReference>
<sequence length="342" mass="35686">MADVTVMGAGAFGLSVAWACAARGAKVRVIDPGGVGAGASGGIVGALAPHVPENWNNKKAFQFDSLVMAEDFWARVEAAGGVSAGYGRTGRLQPVMDARGLDMARARTDTAATLWQGRFSWTVTDDPGDWAPRSPTGHWIRDDLSARMHPRRACAALAAAIRARGGEIVADGAADGAVVWATGWRGLLELSGDMGRPVGNGVKGQAALLHLDRPTAPQLFADGLHIVPHANGTVAVGSTSEREFDDPDTVDGQIDAVLARAVEAVPALRGAPVLERWAGVRPRAKSRAPMLGRHPLRGAEFIANGGFKVGFGMAPKVGEVMADLVLEGRDAVPEGFRPEASL</sequence>
<dbReference type="PANTHER" id="PTHR13847:SF289">
    <property type="entry name" value="GLYCINE OXIDASE"/>
    <property type="match status" value="1"/>
</dbReference>
<evidence type="ECO:0000259" key="2">
    <source>
        <dbReference type="Pfam" id="PF01266"/>
    </source>
</evidence>
<dbReference type="Proteomes" id="UP000198893">
    <property type="component" value="Unassembled WGS sequence"/>
</dbReference>
<dbReference type="EMBL" id="FODS01000007">
    <property type="protein sequence ID" value="SEO58633.1"/>
    <property type="molecule type" value="Genomic_DNA"/>
</dbReference>